<keyword evidence="1" id="KW-0472">Membrane</keyword>
<feature type="transmembrane region" description="Helical" evidence="1">
    <location>
        <begin position="36"/>
        <end position="54"/>
    </location>
</feature>
<comment type="caution">
    <text evidence="2">The sequence shown here is derived from an EMBL/GenBank/DDBJ whole genome shotgun (WGS) entry which is preliminary data.</text>
</comment>
<dbReference type="AlphaFoldDB" id="A0A7W3WX54"/>
<feature type="transmembrane region" description="Helical" evidence="1">
    <location>
        <begin position="61"/>
        <end position="80"/>
    </location>
</feature>
<protein>
    <submittedName>
        <fullName evidence="2">Uncharacterized protein</fullName>
    </submittedName>
</protein>
<dbReference type="RefSeq" id="WP_181356378.1">
    <property type="nucleotide sequence ID" value="NZ_JABJXA010000083.1"/>
</dbReference>
<evidence type="ECO:0000256" key="1">
    <source>
        <dbReference type="SAM" id="Phobius"/>
    </source>
</evidence>
<sequence>MSENAELVGTCYTRARLWPKVVGKLPGGGRMWGGPYTVPQLAVLVGVFVVMLYSQAVWARFGLLVNLALIVAVPYGLALVVRRLEAAGRAPGALVWGVVGLATAPRSGRMRGRPVVEGAGRPRMVAGLCTVGAAERGAAAEAPGAAEKPVGVVEQAVEAQQTDKAVAAAGEGARPVLSGAQALLAARAGGASGKRR</sequence>
<name>A0A7W3WX54_9ACTN</name>
<dbReference type="EMBL" id="JABJXA010000083">
    <property type="protein sequence ID" value="MBB1260162.1"/>
    <property type="molecule type" value="Genomic_DNA"/>
</dbReference>
<keyword evidence="1" id="KW-1133">Transmembrane helix</keyword>
<evidence type="ECO:0000313" key="2">
    <source>
        <dbReference type="EMBL" id="MBB1260162.1"/>
    </source>
</evidence>
<keyword evidence="1" id="KW-0812">Transmembrane</keyword>
<dbReference type="Proteomes" id="UP000517765">
    <property type="component" value="Unassembled WGS sequence"/>
</dbReference>
<evidence type="ECO:0000313" key="3">
    <source>
        <dbReference type="Proteomes" id="UP000517765"/>
    </source>
</evidence>
<gene>
    <name evidence="2" type="ORF">H3147_15160</name>
</gene>
<organism evidence="2 3">
    <name type="scientific">Streptomyces alkaliterrae</name>
    <dbReference type="NCBI Taxonomy" id="2213162"/>
    <lineage>
        <taxon>Bacteria</taxon>
        <taxon>Bacillati</taxon>
        <taxon>Actinomycetota</taxon>
        <taxon>Actinomycetes</taxon>
        <taxon>Kitasatosporales</taxon>
        <taxon>Streptomycetaceae</taxon>
        <taxon>Streptomyces</taxon>
    </lineage>
</organism>
<proteinExistence type="predicted"/>
<accession>A0A7W3WX54</accession>
<reference evidence="3" key="1">
    <citation type="submission" date="2020-05" db="EMBL/GenBank/DDBJ databases">
        <title>Classification of alakaliphilic streptomycetes isolated from an alkaline soil next to Lonar Crater, India and a proposal for the recognition of Streptomyces alkaliterrae sp. nov.</title>
        <authorList>
            <person name="Golinska P."/>
        </authorList>
    </citation>
    <scope>NUCLEOTIDE SEQUENCE [LARGE SCALE GENOMIC DNA]</scope>
    <source>
        <strain evidence="3">OF8</strain>
    </source>
</reference>